<evidence type="ECO:0000256" key="3">
    <source>
        <dbReference type="ARBA" id="ARBA00022448"/>
    </source>
</evidence>
<protein>
    <recommendedName>
        <fullName evidence="12">ATP synthase subunit g, mitochondrial</fullName>
    </recommendedName>
</protein>
<proteinExistence type="inferred from homology"/>
<accession>G3T794</accession>
<reference evidence="10" key="2">
    <citation type="submission" date="2025-08" db="UniProtKB">
        <authorList>
            <consortium name="Ensembl"/>
        </authorList>
    </citation>
    <scope>IDENTIFICATION</scope>
    <source>
        <strain evidence="10">Isolate ISIS603380</strain>
    </source>
</reference>
<evidence type="ECO:0000313" key="11">
    <source>
        <dbReference type="Proteomes" id="UP000007646"/>
    </source>
</evidence>
<dbReference type="OMA" id="CICEIIG"/>
<evidence type="ECO:0000256" key="9">
    <source>
        <dbReference type="ARBA" id="ARBA00023310"/>
    </source>
</evidence>
<dbReference type="STRING" id="9785.ENSLAFP00000009454"/>
<keyword evidence="5" id="KW-0375">Hydrogen ion transport</keyword>
<reference evidence="10 11" key="1">
    <citation type="submission" date="2009-06" db="EMBL/GenBank/DDBJ databases">
        <title>The Genome Sequence of Loxodonta africana (African elephant).</title>
        <authorList>
            <person name="Di Palma F."/>
            <person name="Heiman D."/>
            <person name="Young S."/>
            <person name="Johnson J."/>
            <person name="Lander E.S."/>
            <person name="Lindblad-Toh K."/>
        </authorList>
    </citation>
    <scope>NUCLEOTIDE SEQUENCE [LARGE SCALE GENOMIC DNA]</scope>
    <source>
        <strain evidence="10 11">Isolate ISIS603380</strain>
    </source>
</reference>
<comment type="subcellular location">
    <subcellularLocation>
        <location evidence="1">Mitochondrion membrane</location>
    </subcellularLocation>
</comment>
<dbReference type="GO" id="GO:0031966">
    <property type="term" value="C:mitochondrial membrane"/>
    <property type="evidence" value="ECO:0007669"/>
    <property type="project" value="UniProtKB-SubCell"/>
</dbReference>
<evidence type="ECO:0000256" key="4">
    <source>
        <dbReference type="ARBA" id="ARBA00022547"/>
    </source>
</evidence>
<dbReference type="Ensembl" id="ENSLAFT00000011309.2">
    <property type="protein sequence ID" value="ENSLAFP00000009454.2"/>
    <property type="gene ID" value="ENSLAFG00000011312.2"/>
</dbReference>
<keyword evidence="3" id="KW-0813">Transport</keyword>
<comment type="similarity">
    <text evidence="2">Belongs to the ATPase g subunit family.</text>
</comment>
<dbReference type="InParanoid" id="G3T794"/>
<keyword evidence="9" id="KW-0066">ATP synthesis</keyword>
<keyword evidence="11" id="KW-1185">Reference proteome</keyword>
<evidence type="ECO:0000256" key="8">
    <source>
        <dbReference type="ARBA" id="ARBA00023136"/>
    </source>
</evidence>
<evidence type="ECO:0000313" key="10">
    <source>
        <dbReference type="Ensembl" id="ENSLAFP00000009454.2"/>
    </source>
</evidence>
<evidence type="ECO:0000256" key="6">
    <source>
        <dbReference type="ARBA" id="ARBA00023065"/>
    </source>
</evidence>
<organism evidence="10 11">
    <name type="scientific">Loxodonta africana</name>
    <name type="common">African elephant</name>
    <dbReference type="NCBI Taxonomy" id="9785"/>
    <lineage>
        <taxon>Eukaryota</taxon>
        <taxon>Metazoa</taxon>
        <taxon>Chordata</taxon>
        <taxon>Craniata</taxon>
        <taxon>Vertebrata</taxon>
        <taxon>Euteleostomi</taxon>
        <taxon>Mammalia</taxon>
        <taxon>Eutheria</taxon>
        <taxon>Afrotheria</taxon>
        <taxon>Proboscidea</taxon>
        <taxon>Elephantidae</taxon>
        <taxon>Loxodonta</taxon>
    </lineage>
</organism>
<evidence type="ECO:0000256" key="2">
    <source>
        <dbReference type="ARBA" id="ARBA00005699"/>
    </source>
</evidence>
<reference evidence="10" key="3">
    <citation type="submission" date="2025-09" db="UniProtKB">
        <authorList>
            <consortium name="Ensembl"/>
        </authorList>
    </citation>
    <scope>IDENTIFICATION</scope>
    <source>
        <strain evidence="10">Isolate ISIS603380</strain>
    </source>
</reference>
<sequence length="103" mass="11237">TAQFDPSLVEKALVMVKTAVTYLKPGLASFWHYAMVELAPPTLAEILTAIWSLKKILNSAQANSFKYLTVKEALLAGLAATEVWMSFCICEIIGKVGIIGYDV</sequence>
<dbReference type="HOGENOM" id="CLU_152793_1_1_1"/>
<dbReference type="InterPro" id="IPR006808">
    <property type="entry name" value="ATP_synth_F0_gsu_mt"/>
</dbReference>
<dbReference type="AlphaFoldDB" id="G3T794"/>
<dbReference type="GeneTree" id="ENSGT00390000009724"/>
<dbReference type="Pfam" id="PF04718">
    <property type="entry name" value="ATP-synt_G"/>
    <property type="match status" value="1"/>
</dbReference>
<keyword evidence="7" id="KW-0496">Mitochondrion</keyword>
<evidence type="ECO:0000256" key="7">
    <source>
        <dbReference type="ARBA" id="ARBA00023128"/>
    </source>
</evidence>
<dbReference type="Proteomes" id="UP000007646">
    <property type="component" value="Unassembled WGS sequence"/>
</dbReference>
<dbReference type="GO" id="GO:0015078">
    <property type="term" value="F:proton transmembrane transporter activity"/>
    <property type="evidence" value="ECO:0007669"/>
    <property type="project" value="InterPro"/>
</dbReference>
<evidence type="ECO:0000256" key="1">
    <source>
        <dbReference type="ARBA" id="ARBA00004325"/>
    </source>
</evidence>
<keyword evidence="8" id="KW-0472">Membrane</keyword>
<name>G3T794_LOXAF</name>
<evidence type="ECO:0000256" key="5">
    <source>
        <dbReference type="ARBA" id="ARBA00022781"/>
    </source>
</evidence>
<dbReference type="GO" id="GO:0045259">
    <property type="term" value="C:proton-transporting ATP synthase complex"/>
    <property type="evidence" value="ECO:0007669"/>
    <property type="project" value="UniProtKB-KW"/>
</dbReference>
<evidence type="ECO:0008006" key="12">
    <source>
        <dbReference type="Google" id="ProtNLM"/>
    </source>
</evidence>
<dbReference type="eggNOG" id="KOG4103">
    <property type="taxonomic scope" value="Eukaryota"/>
</dbReference>
<dbReference type="GO" id="GO:0015986">
    <property type="term" value="P:proton motive force-driven ATP synthesis"/>
    <property type="evidence" value="ECO:0007669"/>
    <property type="project" value="InterPro"/>
</dbReference>
<keyword evidence="6" id="KW-0406">Ion transport</keyword>
<keyword evidence="4" id="KW-0138">CF(0)</keyword>